<dbReference type="GO" id="GO:0016747">
    <property type="term" value="F:acyltransferase activity, transferring groups other than amino-acyl groups"/>
    <property type="evidence" value="ECO:0007669"/>
    <property type="project" value="InterPro"/>
</dbReference>
<feature type="transmembrane region" description="Helical" evidence="1">
    <location>
        <begin position="210"/>
        <end position="228"/>
    </location>
</feature>
<comment type="caution">
    <text evidence="3">The sequence shown here is derived from an EMBL/GenBank/DDBJ whole genome shotgun (WGS) entry which is preliminary data.</text>
</comment>
<dbReference type="RefSeq" id="WP_105044197.1">
    <property type="nucleotide sequence ID" value="NZ_MQWA01000001.1"/>
</dbReference>
<feature type="transmembrane region" description="Helical" evidence="1">
    <location>
        <begin position="141"/>
        <end position="160"/>
    </location>
</feature>
<dbReference type="InterPro" id="IPR050623">
    <property type="entry name" value="Glucan_succinyl_AcylTrfase"/>
</dbReference>
<name>A0A2S7U540_9BACT</name>
<evidence type="ECO:0000256" key="1">
    <source>
        <dbReference type="SAM" id="Phobius"/>
    </source>
</evidence>
<keyword evidence="1" id="KW-0812">Transmembrane</keyword>
<dbReference type="PANTHER" id="PTHR36927">
    <property type="entry name" value="BLR4337 PROTEIN"/>
    <property type="match status" value="1"/>
</dbReference>
<feature type="transmembrane region" description="Helical" evidence="1">
    <location>
        <begin position="240"/>
        <end position="259"/>
    </location>
</feature>
<protein>
    <recommendedName>
        <fullName evidence="2">Acyltransferase 3 domain-containing protein</fullName>
    </recommendedName>
</protein>
<feature type="transmembrane region" description="Helical" evidence="1">
    <location>
        <begin position="308"/>
        <end position="324"/>
    </location>
</feature>
<dbReference type="PANTHER" id="PTHR36927:SF1">
    <property type="entry name" value="MDO-LIKE PROTEIN"/>
    <property type="match status" value="1"/>
</dbReference>
<dbReference type="EMBL" id="MQWA01000001">
    <property type="protein sequence ID" value="PQJ29690.1"/>
    <property type="molecule type" value="Genomic_DNA"/>
</dbReference>
<accession>A0A2S7U540</accession>
<dbReference type="Pfam" id="PF01757">
    <property type="entry name" value="Acyl_transf_3"/>
    <property type="match status" value="1"/>
</dbReference>
<feature type="transmembrane region" description="Helical" evidence="1">
    <location>
        <begin position="50"/>
        <end position="70"/>
    </location>
</feature>
<feature type="transmembrane region" description="Helical" evidence="1">
    <location>
        <begin position="172"/>
        <end position="190"/>
    </location>
</feature>
<dbReference type="AlphaFoldDB" id="A0A2S7U540"/>
<feature type="domain" description="Acyltransferase 3" evidence="2">
    <location>
        <begin position="10"/>
        <end position="348"/>
    </location>
</feature>
<evidence type="ECO:0000259" key="2">
    <source>
        <dbReference type="Pfam" id="PF01757"/>
    </source>
</evidence>
<keyword evidence="1" id="KW-1133">Transmembrane helix</keyword>
<feature type="transmembrane region" description="Helical" evidence="1">
    <location>
        <begin position="14"/>
        <end position="38"/>
    </location>
</feature>
<keyword evidence="4" id="KW-1185">Reference proteome</keyword>
<reference evidence="3 4" key="1">
    <citation type="submission" date="2016-12" db="EMBL/GenBank/DDBJ databases">
        <title>Study of bacterial adaptation to deep sea.</title>
        <authorList>
            <person name="Song J."/>
            <person name="Yoshizawa S."/>
            <person name="Kogure K."/>
        </authorList>
    </citation>
    <scope>NUCLEOTIDE SEQUENCE [LARGE SCALE GENOMIC DNA]</scope>
    <source>
        <strain evidence="3 4">SAORIC-165</strain>
    </source>
</reference>
<proteinExistence type="predicted"/>
<sequence>MLTSTNNRRHDLDALRACAMLLGIALHAALAYTTFGWAVSDPSQSKLFNWFFHLIHGFRMQLFFLLSGFFTAMLYQRRGLKALLSHRAKRVFLPLVIFTPILIPITEWILTLSRTRQGDAEKFAPSSNAPWLETFNFHHLWFLWFLCLFVLGFVLISKIPKPKLQRKWVNSPRCLIWLIPLTLLPQLWVTRAYPLYGPESSLGLIPIPSVLFYFAIFYGFGATLYHFGDKGVASHWRLKLVLALFILFPTGMLFEWWSIYNAPSIQWLSDLLQVSFSWLMIFGCIGFFREKCTQSSPKMRYLSDASYWLYLAHLPLVFGLQLAIQDWPLSCWIKFPLVNLFSFSLLLLSYHFLVRGKFLGRFLNGK</sequence>
<feature type="transmembrane region" description="Helical" evidence="1">
    <location>
        <begin position="91"/>
        <end position="110"/>
    </location>
</feature>
<dbReference type="InterPro" id="IPR002656">
    <property type="entry name" value="Acyl_transf_3_dom"/>
</dbReference>
<dbReference type="OrthoDB" id="341887at2"/>
<keyword evidence="1" id="KW-0472">Membrane</keyword>
<organism evidence="3 4">
    <name type="scientific">Rubritalea profundi</name>
    <dbReference type="NCBI Taxonomy" id="1658618"/>
    <lineage>
        <taxon>Bacteria</taxon>
        <taxon>Pseudomonadati</taxon>
        <taxon>Verrucomicrobiota</taxon>
        <taxon>Verrucomicrobiia</taxon>
        <taxon>Verrucomicrobiales</taxon>
        <taxon>Rubritaleaceae</taxon>
        <taxon>Rubritalea</taxon>
    </lineage>
</organism>
<evidence type="ECO:0000313" key="4">
    <source>
        <dbReference type="Proteomes" id="UP000239907"/>
    </source>
</evidence>
<feature type="transmembrane region" description="Helical" evidence="1">
    <location>
        <begin position="271"/>
        <end position="288"/>
    </location>
</feature>
<dbReference type="Proteomes" id="UP000239907">
    <property type="component" value="Unassembled WGS sequence"/>
</dbReference>
<evidence type="ECO:0000313" key="3">
    <source>
        <dbReference type="EMBL" id="PQJ29690.1"/>
    </source>
</evidence>
<feature type="transmembrane region" description="Helical" evidence="1">
    <location>
        <begin position="336"/>
        <end position="354"/>
    </location>
</feature>
<gene>
    <name evidence="3" type="ORF">BSZ32_15120</name>
</gene>